<dbReference type="InterPro" id="IPR029787">
    <property type="entry name" value="Nucleotide_cyclase"/>
</dbReference>
<dbReference type="PROSITE" id="PS50894">
    <property type="entry name" value="HPT"/>
    <property type="match status" value="1"/>
</dbReference>
<keyword evidence="2" id="KW-0597">Phosphoprotein</keyword>
<dbReference type="Gene3D" id="3.30.70.270">
    <property type="match status" value="1"/>
</dbReference>
<dbReference type="PROSITE" id="PS50887">
    <property type="entry name" value="GGDEF"/>
    <property type="match status" value="1"/>
</dbReference>
<feature type="domain" description="Response regulatory" evidence="3">
    <location>
        <begin position="410"/>
        <end position="533"/>
    </location>
</feature>
<feature type="modified residue" description="4-aspartylphosphate" evidence="2">
    <location>
        <position position="159"/>
    </location>
</feature>
<sequence length="537" mass="61680">MSKYKNLLYEKIKSQLLNWFESEPDRDIPNEEVYRFLHSIKGTSGTIGMVGLHQTADRLLEKSNEDSDKLWKPSDLRDFLYELVRLSYEYENFQTVLDCSSINRKGDVPLIQVIDDDISMVVLLKDALEEQGWMVLANTNPTIAINQYYDLHPDCLIIDVNLPMKNGFQLLEEIQGNHHKRFIPKIMMSIQNDRETRIAAYKSGADDFLSKPIDLEEFIVRVERHLERKKIFDQSVLIDELTQVYNRRHLASVLESSLDELKRQGGYFSVAIIDLDHFKQVNDTYGHLMGDHVLVHFAQFLKERVRSTDHVFRYGGEEFVVLFPGTTGEETKAILERILAEFSKTIISKSEIEITATFSAGGYMVSNHETSANTIIESADLALYKAKENGRARVEMACSHEVIVNKKPLFISVIDDDIIIRTMLMKILQSMDIEGVSFDLAAYEDGSKFFDSERHIQIGQHFLILDGIMPVMDGTEVLQKVKLLPNANQFQVLMLTGRKNEKDIARALKLGADDYVTKPFSMTELQARIHRLIKRMV</sequence>
<dbReference type="CDD" id="cd00156">
    <property type="entry name" value="REC"/>
    <property type="match status" value="1"/>
</dbReference>
<dbReference type="GO" id="GO:0005886">
    <property type="term" value="C:plasma membrane"/>
    <property type="evidence" value="ECO:0007669"/>
    <property type="project" value="TreeGrafter"/>
</dbReference>
<evidence type="ECO:0000259" key="3">
    <source>
        <dbReference type="PROSITE" id="PS50110"/>
    </source>
</evidence>
<dbReference type="SUPFAM" id="SSF52172">
    <property type="entry name" value="CheY-like"/>
    <property type="match status" value="2"/>
</dbReference>
<dbReference type="FunFam" id="3.30.70.270:FF:000001">
    <property type="entry name" value="Diguanylate cyclase domain protein"/>
    <property type="match status" value="1"/>
</dbReference>
<dbReference type="SMART" id="SM00448">
    <property type="entry name" value="REC"/>
    <property type="match status" value="2"/>
</dbReference>
<accession>A0A3L7JZP5</accession>
<dbReference type="InterPro" id="IPR008207">
    <property type="entry name" value="Sig_transdc_His_kin_Hpt_dom"/>
</dbReference>
<dbReference type="GO" id="GO:0043709">
    <property type="term" value="P:cell adhesion involved in single-species biofilm formation"/>
    <property type="evidence" value="ECO:0007669"/>
    <property type="project" value="TreeGrafter"/>
</dbReference>
<dbReference type="NCBIfam" id="TIGR00254">
    <property type="entry name" value="GGDEF"/>
    <property type="match status" value="1"/>
</dbReference>
<protein>
    <submittedName>
        <fullName evidence="6">Diguanylate cyclase</fullName>
    </submittedName>
</protein>
<dbReference type="GO" id="GO:1902201">
    <property type="term" value="P:negative regulation of bacterial-type flagellum-dependent cell motility"/>
    <property type="evidence" value="ECO:0007669"/>
    <property type="project" value="TreeGrafter"/>
</dbReference>
<reference evidence="6 7" key="1">
    <citation type="submission" date="2018-10" db="EMBL/GenBank/DDBJ databases">
        <title>Falsibacillus sp. genome draft.</title>
        <authorList>
            <person name="Shi S."/>
        </authorList>
    </citation>
    <scope>NUCLEOTIDE SEQUENCE [LARGE SCALE GENOMIC DNA]</scope>
    <source>
        <strain evidence="6 7">GY 10110</strain>
    </source>
</reference>
<organism evidence="6 7">
    <name type="scientific">Falsibacillus albus</name>
    <dbReference type="NCBI Taxonomy" id="2478915"/>
    <lineage>
        <taxon>Bacteria</taxon>
        <taxon>Bacillati</taxon>
        <taxon>Bacillota</taxon>
        <taxon>Bacilli</taxon>
        <taxon>Bacillales</taxon>
        <taxon>Bacillaceae</taxon>
        <taxon>Falsibacillus</taxon>
    </lineage>
</organism>
<dbReference type="GO" id="GO:0052621">
    <property type="term" value="F:diguanylate cyclase activity"/>
    <property type="evidence" value="ECO:0007669"/>
    <property type="project" value="TreeGrafter"/>
</dbReference>
<dbReference type="SUPFAM" id="SSF55073">
    <property type="entry name" value="Nucleotide cyclase"/>
    <property type="match status" value="1"/>
</dbReference>
<feature type="domain" description="HPt" evidence="5">
    <location>
        <begin position="1"/>
        <end position="94"/>
    </location>
</feature>
<dbReference type="SMART" id="SM00267">
    <property type="entry name" value="GGDEF"/>
    <property type="match status" value="1"/>
</dbReference>
<dbReference type="SUPFAM" id="SSF47226">
    <property type="entry name" value="Histidine-containing phosphotransfer domain, HPT domain"/>
    <property type="match status" value="1"/>
</dbReference>
<dbReference type="Proteomes" id="UP000276770">
    <property type="component" value="Unassembled WGS sequence"/>
</dbReference>
<dbReference type="Gene3D" id="3.40.50.2300">
    <property type="match status" value="2"/>
</dbReference>
<dbReference type="AlphaFoldDB" id="A0A3L7JZP5"/>
<dbReference type="GO" id="GO:0000160">
    <property type="term" value="P:phosphorelay signal transduction system"/>
    <property type="evidence" value="ECO:0007669"/>
    <property type="project" value="InterPro"/>
</dbReference>
<dbReference type="InterPro" id="IPR001789">
    <property type="entry name" value="Sig_transdc_resp-reg_receiver"/>
</dbReference>
<dbReference type="EMBL" id="RCVZ01000004">
    <property type="protein sequence ID" value="RLQ96338.1"/>
    <property type="molecule type" value="Genomic_DNA"/>
</dbReference>
<feature type="modified residue" description="Phosphohistidine" evidence="1">
    <location>
        <position position="38"/>
    </location>
</feature>
<proteinExistence type="predicted"/>
<evidence type="ECO:0000259" key="4">
    <source>
        <dbReference type="PROSITE" id="PS50887"/>
    </source>
</evidence>
<dbReference type="InterPro" id="IPR050469">
    <property type="entry name" value="Diguanylate_Cyclase"/>
</dbReference>
<dbReference type="CDD" id="cd01949">
    <property type="entry name" value="GGDEF"/>
    <property type="match status" value="1"/>
</dbReference>
<dbReference type="PANTHER" id="PTHR45138:SF9">
    <property type="entry name" value="DIGUANYLATE CYCLASE DGCM-RELATED"/>
    <property type="match status" value="1"/>
</dbReference>
<evidence type="ECO:0000313" key="7">
    <source>
        <dbReference type="Proteomes" id="UP000276770"/>
    </source>
</evidence>
<name>A0A3L7JZP5_9BACI</name>
<evidence type="ECO:0000256" key="2">
    <source>
        <dbReference type="PROSITE-ProRule" id="PRU00169"/>
    </source>
</evidence>
<dbReference type="InterPro" id="IPR000160">
    <property type="entry name" value="GGDEF_dom"/>
</dbReference>
<dbReference type="InterPro" id="IPR043128">
    <property type="entry name" value="Rev_trsase/Diguanyl_cyclase"/>
</dbReference>
<dbReference type="Pfam" id="PF00072">
    <property type="entry name" value="Response_reg"/>
    <property type="match status" value="2"/>
</dbReference>
<evidence type="ECO:0000259" key="5">
    <source>
        <dbReference type="PROSITE" id="PS50894"/>
    </source>
</evidence>
<dbReference type="InterPro" id="IPR036641">
    <property type="entry name" value="HPT_dom_sf"/>
</dbReference>
<dbReference type="Pfam" id="PF00990">
    <property type="entry name" value="GGDEF"/>
    <property type="match status" value="1"/>
</dbReference>
<dbReference type="OrthoDB" id="9759607at2"/>
<feature type="modified residue" description="4-aspartylphosphate" evidence="2">
    <location>
        <position position="466"/>
    </location>
</feature>
<evidence type="ECO:0000256" key="1">
    <source>
        <dbReference type="PROSITE-ProRule" id="PRU00110"/>
    </source>
</evidence>
<dbReference type="PROSITE" id="PS50110">
    <property type="entry name" value="RESPONSE_REGULATORY"/>
    <property type="match status" value="2"/>
</dbReference>
<dbReference type="Gene3D" id="1.20.120.160">
    <property type="entry name" value="HPT domain"/>
    <property type="match status" value="1"/>
</dbReference>
<gene>
    <name evidence="6" type="ORF">D9X91_07560</name>
</gene>
<feature type="domain" description="Response regulatory" evidence="3">
    <location>
        <begin position="110"/>
        <end position="226"/>
    </location>
</feature>
<keyword evidence="7" id="KW-1185">Reference proteome</keyword>
<feature type="domain" description="GGDEF" evidence="4">
    <location>
        <begin position="266"/>
        <end position="399"/>
    </location>
</feature>
<comment type="caution">
    <text evidence="6">The sequence shown here is derived from an EMBL/GenBank/DDBJ whole genome shotgun (WGS) entry which is preliminary data.</text>
</comment>
<evidence type="ECO:0000313" key="6">
    <source>
        <dbReference type="EMBL" id="RLQ96338.1"/>
    </source>
</evidence>
<dbReference type="PANTHER" id="PTHR45138">
    <property type="entry name" value="REGULATORY COMPONENTS OF SENSORY TRANSDUCTION SYSTEM"/>
    <property type="match status" value="1"/>
</dbReference>
<dbReference type="InterPro" id="IPR011006">
    <property type="entry name" value="CheY-like_superfamily"/>
</dbReference>